<protein>
    <submittedName>
        <fullName evidence="2">Uncharacterized protein</fullName>
    </submittedName>
</protein>
<proteinExistence type="predicted"/>
<dbReference type="Proteomes" id="UP000825072">
    <property type="component" value="Chromosome 1"/>
</dbReference>
<accession>A0AAD1NWK2</accession>
<feature type="transmembrane region" description="Helical" evidence="1">
    <location>
        <begin position="134"/>
        <end position="151"/>
    </location>
</feature>
<feature type="transmembrane region" description="Helical" evidence="1">
    <location>
        <begin position="60"/>
        <end position="82"/>
    </location>
</feature>
<keyword evidence="1" id="KW-0472">Membrane</keyword>
<keyword evidence="1" id="KW-1133">Transmembrane helix</keyword>
<feature type="transmembrane region" description="Helical" evidence="1">
    <location>
        <begin position="103"/>
        <end position="122"/>
    </location>
</feature>
<organism evidence="2 3">
    <name type="scientific">Cutibacterium modestum</name>
    <dbReference type="NCBI Taxonomy" id="2559073"/>
    <lineage>
        <taxon>Bacteria</taxon>
        <taxon>Bacillati</taxon>
        <taxon>Actinomycetota</taxon>
        <taxon>Actinomycetes</taxon>
        <taxon>Propionibacteriales</taxon>
        <taxon>Propionibacteriaceae</taxon>
        <taxon>Cutibacterium</taxon>
    </lineage>
</organism>
<reference evidence="2" key="1">
    <citation type="submission" date="2021-06" db="EMBL/GenBank/DDBJ databases">
        <title>Genome sequence of Cutibacterium modestum strain KB17-24694.</title>
        <authorList>
            <person name="Dekio I."/>
            <person name="Asahina A."/>
            <person name="Nishida M."/>
        </authorList>
    </citation>
    <scope>NUCLEOTIDE SEQUENCE</scope>
    <source>
        <strain evidence="2">KB17-24694</strain>
    </source>
</reference>
<dbReference type="EMBL" id="AP024747">
    <property type="protein sequence ID" value="BCY26225.1"/>
    <property type="molecule type" value="Genomic_DNA"/>
</dbReference>
<evidence type="ECO:0000313" key="3">
    <source>
        <dbReference type="Proteomes" id="UP000825072"/>
    </source>
</evidence>
<sequence length="157" mass="16958">MEDVKYFPTMTREATNKGERMTDEEQIPSRGARILASIVILTICVAVVLGLLAVAVGRKYALRMFIGVMIIGIPGEVIVEFFGGGGAGVRSGGKPARSRGTRLFISALVLVAWALAVFVLTTLVKPWRGASGDMAWMMALGILVVLVGEFMDTRRKK</sequence>
<name>A0AAD1NWK2_9ACTN</name>
<keyword evidence="1" id="KW-0812">Transmembrane</keyword>
<evidence type="ECO:0000313" key="2">
    <source>
        <dbReference type="EMBL" id="BCY26225.1"/>
    </source>
</evidence>
<evidence type="ECO:0000256" key="1">
    <source>
        <dbReference type="SAM" id="Phobius"/>
    </source>
</evidence>
<dbReference type="AlphaFoldDB" id="A0AAD1NWK2"/>
<feature type="transmembrane region" description="Helical" evidence="1">
    <location>
        <begin position="34"/>
        <end position="54"/>
    </location>
</feature>
<gene>
    <name evidence="2" type="ORF">KB1_22150</name>
</gene>